<dbReference type="RefSeq" id="WP_020510514.1">
    <property type="nucleotide sequence ID" value="NZ_JBIAZU010000002.1"/>
</dbReference>
<dbReference type="InterPro" id="IPR009050">
    <property type="entry name" value="Globin-like_sf"/>
</dbReference>
<dbReference type="Pfam" id="PF01152">
    <property type="entry name" value="Bac_globin"/>
    <property type="match status" value="1"/>
</dbReference>
<dbReference type="Gene3D" id="1.10.490.10">
    <property type="entry name" value="Globins"/>
    <property type="match status" value="1"/>
</dbReference>
<sequence length="120" mass="12740">MDTNVSFYARIGAEPAVTEAVDRLYRVVLADDRLSPYFDGVDIAQLKLHMIALLSQVLGGPEGYSGRALRLAHAGLDITREHYDLVGAYLVGVLAGLGADDEILDAVRAVLAATADDIAA</sequence>
<dbReference type="InterPro" id="IPR001486">
    <property type="entry name" value="Hemoglobin_trunc"/>
</dbReference>
<dbReference type="SUPFAM" id="SSF46458">
    <property type="entry name" value="Globin-like"/>
    <property type="match status" value="1"/>
</dbReference>
<name>A0ABW6WB01_9ACTN</name>
<keyword evidence="2" id="KW-0349">Heme</keyword>
<evidence type="ECO:0000256" key="3">
    <source>
        <dbReference type="ARBA" id="ARBA00022723"/>
    </source>
</evidence>
<keyword evidence="3" id="KW-0479">Metal-binding</keyword>
<evidence type="ECO:0000256" key="2">
    <source>
        <dbReference type="ARBA" id="ARBA00022617"/>
    </source>
</evidence>
<evidence type="ECO:0000313" key="5">
    <source>
        <dbReference type="EMBL" id="MFF5290495.1"/>
    </source>
</evidence>
<protein>
    <submittedName>
        <fullName evidence="5">Group 1 truncated hemoglobin</fullName>
    </submittedName>
</protein>
<dbReference type="EMBL" id="JBIAZU010000002">
    <property type="protein sequence ID" value="MFF5290495.1"/>
    <property type="molecule type" value="Genomic_DNA"/>
</dbReference>
<dbReference type="CDD" id="cd00454">
    <property type="entry name" value="TrHb1_N"/>
    <property type="match status" value="1"/>
</dbReference>
<evidence type="ECO:0000256" key="1">
    <source>
        <dbReference type="ARBA" id="ARBA00022448"/>
    </source>
</evidence>
<dbReference type="InterPro" id="IPR012292">
    <property type="entry name" value="Globin/Proto"/>
</dbReference>
<keyword evidence="6" id="KW-1185">Reference proteome</keyword>
<keyword evidence="1" id="KW-0813">Transport</keyword>
<comment type="caution">
    <text evidence="5">The sequence shown here is derived from an EMBL/GenBank/DDBJ whole genome shotgun (WGS) entry which is preliminary data.</text>
</comment>
<evidence type="ECO:0000256" key="4">
    <source>
        <dbReference type="ARBA" id="ARBA00023004"/>
    </source>
</evidence>
<evidence type="ECO:0000313" key="6">
    <source>
        <dbReference type="Proteomes" id="UP001602245"/>
    </source>
</evidence>
<gene>
    <name evidence="5" type="ORF">ACFY35_13710</name>
</gene>
<reference evidence="5 6" key="1">
    <citation type="submission" date="2024-10" db="EMBL/GenBank/DDBJ databases">
        <title>The Natural Products Discovery Center: Release of the First 8490 Sequenced Strains for Exploring Actinobacteria Biosynthetic Diversity.</title>
        <authorList>
            <person name="Kalkreuter E."/>
            <person name="Kautsar S.A."/>
            <person name="Yang D."/>
            <person name="Bader C.D."/>
            <person name="Teijaro C.N."/>
            <person name="Fluegel L."/>
            <person name="Davis C.M."/>
            <person name="Simpson J.R."/>
            <person name="Lauterbach L."/>
            <person name="Steele A.D."/>
            <person name="Gui C."/>
            <person name="Meng S."/>
            <person name="Li G."/>
            <person name="Viehrig K."/>
            <person name="Ye F."/>
            <person name="Su P."/>
            <person name="Kiefer A.F."/>
            <person name="Nichols A."/>
            <person name="Cepeda A.J."/>
            <person name="Yan W."/>
            <person name="Fan B."/>
            <person name="Jiang Y."/>
            <person name="Adhikari A."/>
            <person name="Zheng C.-J."/>
            <person name="Schuster L."/>
            <person name="Cowan T.M."/>
            <person name="Smanski M.J."/>
            <person name="Chevrette M.G."/>
            <person name="De Carvalho L.P.S."/>
            <person name="Shen B."/>
        </authorList>
    </citation>
    <scope>NUCLEOTIDE SEQUENCE [LARGE SCALE GENOMIC DNA]</scope>
    <source>
        <strain evidence="5 6">NPDC000087</strain>
    </source>
</reference>
<accession>A0ABW6WB01</accession>
<proteinExistence type="predicted"/>
<keyword evidence="4" id="KW-0408">Iron</keyword>
<dbReference type="Proteomes" id="UP001602245">
    <property type="component" value="Unassembled WGS sequence"/>
</dbReference>
<organism evidence="5 6">
    <name type="scientific">Paractinoplanes globisporus</name>
    <dbReference type="NCBI Taxonomy" id="113565"/>
    <lineage>
        <taxon>Bacteria</taxon>
        <taxon>Bacillati</taxon>
        <taxon>Actinomycetota</taxon>
        <taxon>Actinomycetes</taxon>
        <taxon>Micromonosporales</taxon>
        <taxon>Micromonosporaceae</taxon>
        <taxon>Paractinoplanes</taxon>
    </lineage>
</organism>